<dbReference type="AlphaFoldDB" id="A0A927MT56"/>
<name>A0A927MT56_9ACTN</name>
<dbReference type="Gene3D" id="1.10.10.10">
    <property type="entry name" value="Winged helix-like DNA-binding domain superfamily/Winged helix DNA-binding domain"/>
    <property type="match status" value="1"/>
</dbReference>
<organism evidence="6 7">
    <name type="scientific">Actinopolymorpha pittospori</name>
    <dbReference type="NCBI Taxonomy" id="648752"/>
    <lineage>
        <taxon>Bacteria</taxon>
        <taxon>Bacillati</taxon>
        <taxon>Actinomycetota</taxon>
        <taxon>Actinomycetes</taxon>
        <taxon>Propionibacteriales</taxon>
        <taxon>Actinopolymorphaceae</taxon>
        <taxon>Actinopolymorpha</taxon>
    </lineage>
</organism>
<dbReference type="Pfam" id="PF13185">
    <property type="entry name" value="GAF_2"/>
    <property type="match status" value="1"/>
</dbReference>
<keyword evidence="2" id="KW-0418">Kinase</keyword>
<dbReference type="RefSeq" id="WP_192750567.1">
    <property type="nucleotide sequence ID" value="NZ_JADBEM010000001.1"/>
</dbReference>
<dbReference type="PROSITE" id="PS50921">
    <property type="entry name" value="ANTAR"/>
    <property type="match status" value="1"/>
</dbReference>
<dbReference type="EMBL" id="JADBEM010000001">
    <property type="protein sequence ID" value="MBE1606441.1"/>
    <property type="molecule type" value="Genomic_DNA"/>
</dbReference>
<keyword evidence="1" id="KW-0808">Transferase</keyword>
<protein>
    <recommendedName>
        <fullName evidence="5">ANTAR domain-containing protein</fullName>
    </recommendedName>
</protein>
<dbReference type="InterPro" id="IPR003018">
    <property type="entry name" value="GAF"/>
</dbReference>
<keyword evidence="3" id="KW-0805">Transcription regulation</keyword>
<keyword evidence="7" id="KW-1185">Reference proteome</keyword>
<reference evidence="6" key="1">
    <citation type="submission" date="2020-10" db="EMBL/GenBank/DDBJ databases">
        <title>Sequencing the genomes of 1000 actinobacteria strains.</title>
        <authorList>
            <person name="Klenk H.-P."/>
        </authorList>
    </citation>
    <scope>NUCLEOTIDE SEQUENCE</scope>
    <source>
        <strain evidence="6">DSM 45354</strain>
    </source>
</reference>
<dbReference type="SMART" id="SM01012">
    <property type="entry name" value="ANTAR"/>
    <property type="match status" value="1"/>
</dbReference>
<comment type="caution">
    <text evidence="6">The sequence shown here is derived from an EMBL/GenBank/DDBJ whole genome shotgun (WGS) entry which is preliminary data.</text>
</comment>
<evidence type="ECO:0000256" key="4">
    <source>
        <dbReference type="ARBA" id="ARBA00023163"/>
    </source>
</evidence>
<dbReference type="Proteomes" id="UP000638648">
    <property type="component" value="Unassembled WGS sequence"/>
</dbReference>
<evidence type="ECO:0000313" key="7">
    <source>
        <dbReference type="Proteomes" id="UP000638648"/>
    </source>
</evidence>
<sequence>MTFEMDVENELVASLQVSLITFPALQSYLGRVAWVAATIVDPPAWCGITSLHGGWPVTVCVSDERARLADQVQYDAGEGPCLEAMWSGAVVDVDDDEAARWWGRYHDHAREAGIHSMLSIPLEGVDRRSVGALNLYGERPNAFTGADIQRAEWCARDATRTVAHWLRKAGEAEVRKGLEGAVITRTLVEEAMGILMAQHHWDAPRAFGWLRHLSGNDARRLHEVASDVIREATRRPPVLQAPFGLHRRW</sequence>
<feature type="domain" description="ANTAR" evidence="5">
    <location>
        <begin position="168"/>
        <end position="229"/>
    </location>
</feature>
<dbReference type="Pfam" id="PF03861">
    <property type="entry name" value="ANTAR"/>
    <property type="match status" value="1"/>
</dbReference>
<dbReference type="SUPFAM" id="SSF55781">
    <property type="entry name" value="GAF domain-like"/>
    <property type="match status" value="1"/>
</dbReference>
<dbReference type="SUPFAM" id="SSF52172">
    <property type="entry name" value="CheY-like"/>
    <property type="match status" value="1"/>
</dbReference>
<evidence type="ECO:0000259" key="5">
    <source>
        <dbReference type="PROSITE" id="PS50921"/>
    </source>
</evidence>
<keyword evidence="4" id="KW-0804">Transcription</keyword>
<accession>A0A927MT56</accession>
<dbReference type="PIRSF" id="PIRSF036625">
    <property type="entry name" value="GAF_ANTAR"/>
    <property type="match status" value="1"/>
</dbReference>
<evidence type="ECO:0000256" key="3">
    <source>
        <dbReference type="ARBA" id="ARBA00023015"/>
    </source>
</evidence>
<dbReference type="InterPro" id="IPR005561">
    <property type="entry name" value="ANTAR"/>
</dbReference>
<evidence type="ECO:0000256" key="2">
    <source>
        <dbReference type="ARBA" id="ARBA00022777"/>
    </source>
</evidence>
<dbReference type="GO" id="GO:0016301">
    <property type="term" value="F:kinase activity"/>
    <property type="evidence" value="ECO:0007669"/>
    <property type="project" value="UniProtKB-KW"/>
</dbReference>
<dbReference type="InterPro" id="IPR029016">
    <property type="entry name" value="GAF-like_dom_sf"/>
</dbReference>
<dbReference type="InterPro" id="IPR011006">
    <property type="entry name" value="CheY-like_superfamily"/>
</dbReference>
<dbReference type="GO" id="GO:0003723">
    <property type="term" value="F:RNA binding"/>
    <property type="evidence" value="ECO:0007669"/>
    <property type="project" value="InterPro"/>
</dbReference>
<gene>
    <name evidence="6" type="ORF">HEB94_003289</name>
</gene>
<dbReference type="Gene3D" id="3.30.450.40">
    <property type="match status" value="1"/>
</dbReference>
<evidence type="ECO:0000313" key="6">
    <source>
        <dbReference type="EMBL" id="MBE1606441.1"/>
    </source>
</evidence>
<proteinExistence type="predicted"/>
<dbReference type="InterPro" id="IPR036388">
    <property type="entry name" value="WH-like_DNA-bd_sf"/>
</dbReference>
<dbReference type="InterPro" id="IPR012074">
    <property type="entry name" value="GAF_ANTAR"/>
</dbReference>
<evidence type="ECO:0000256" key="1">
    <source>
        <dbReference type="ARBA" id="ARBA00022679"/>
    </source>
</evidence>